<evidence type="ECO:0000256" key="1">
    <source>
        <dbReference type="ARBA" id="ARBA00022553"/>
    </source>
</evidence>
<sequence length="203" mass="21548">MTTVLVCDDAPLAREAIRRAVGAVPGVERVTAAGSGEEVLARFPIERPDLVLMDVRMPGIGGVEASRRLVAAHPDATVVMLTMGEDPDGVARAISSGARGYVAKDASREEVAATVAMALASSKNGADGRAQRVRPSGSPPALTEREQQVLDGMSRGKSNAEIGRELYLSEDTVKTHARRLFRKLAAADRAQAVALGFRWGFLR</sequence>
<dbReference type="InterPro" id="IPR001789">
    <property type="entry name" value="Sig_transdc_resp-reg_receiver"/>
</dbReference>
<keyword evidence="10" id="KW-1185">Reference proteome</keyword>
<protein>
    <submittedName>
        <fullName evidence="9">Response regulator</fullName>
    </submittedName>
</protein>
<feature type="modified residue" description="4-aspartylphosphate" evidence="5">
    <location>
        <position position="54"/>
    </location>
</feature>
<dbReference type="SUPFAM" id="SSF46894">
    <property type="entry name" value="C-terminal effector domain of the bipartite response regulators"/>
    <property type="match status" value="1"/>
</dbReference>
<dbReference type="Pfam" id="PF00196">
    <property type="entry name" value="GerE"/>
    <property type="match status" value="1"/>
</dbReference>
<evidence type="ECO:0000256" key="5">
    <source>
        <dbReference type="PROSITE-ProRule" id="PRU00169"/>
    </source>
</evidence>
<name>A0ABW1SXU3_9ACTN</name>
<accession>A0ABW1SXU3</accession>
<dbReference type="Proteomes" id="UP001596138">
    <property type="component" value="Unassembled WGS sequence"/>
</dbReference>
<dbReference type="InterPro" id="IPR036388">
    <property type="entry name" value="WH-like_DNA-bd_sf"/>
</dbReference>
<dbReference type="PANTHER" id="PTHR43214">
    <property type="entry name" value="TWO-COMPONENT RESPONSE REGULATOR"/>
    <property type="match status" value="1"/>
</dbReference>
<keyword evidence="1 5" id="KW-0597">Phosphoprotein</keyword>
<dbReference type="PROSITE" id="PS00622">
    <property type="entry name" value="HTH_LUXR_1"/>
    <property type="match status" value="1"/>
</dbReference>
<comment type="caution">
    <text evidence="9">The sequence shown here is derived from an EMBL/GenBank/DDBJ whole genome shotgun (WGS) entry which is preliminary data.</text>
</comment>
<dbReference type="SMART" id="SM00448">
    <property type="entry name" value="REC"/>
    <property type="match status" value="1"/>
</dbReference>
<dbReference type="PANTHER" id="PTHR43214:SF24">
    <property type="entry name" value="TRANSCRIPTIONAL REGULATORY PROTEIN NARL-RELATED"/>
    <property type="match status" value="1"/>
</dbReference>
<evidence type="ECO:0000256" key="4">
    <source>
        <dbReference type="ARBA" id="ARBA00023163"/>
    </source>
</evidence>
<evidence type="ECO:0000259" key="8">
    <source>
        <dbReference type="PROSITE" id="PS50110"/>
    </source>
</evidence>
<dbReference type="InterPro" id="IPR000792">
    <property type="entry name" value="Tscrpt_reg_LuxR_C"/>
</dbReference>
<dbReference type="SUPFAM" id="SSF52172">
    <property type="entry name" value="CheY-like"/>
    <property type="match status" value="1"/>
</dbReference>
<dbReference type="InterPro" id="IPR039420">
    <property type="entry name" value="WalR-like"/>
</dbReference>
<keyword evidence="2" id="KW-0805">Transcription regulation</keyword>
<evidence type="ECO:0000313" key="10">
    <source>
        <dbReference type="Proteomes" id="UP001596138"/>
    </source>
</evidence>
<dbReference type="InterPro" id="IPR016032">
    <property type="entry name" value="Sig_transdc_resp-reg_C-effctor"/>
</dbReference>
<dbReference type="Gene3D" id="1.10.10.10">
    <property type="entry name" value="Winged helix-like DNA-binding domain superfamily/Winged helix DNA-binding domain"/>
    <property type="match status" value="1"/>
</dbReference>
<dbReference type="CDD" id="cd17535">
    <property type="entry name" value="REC_NarL-like"/>
    <property type="match status" value="1"/>
</dbReference>
<keyword evidence="3" id="KW-0238">DNA-binding</keyword>
<dbReference type="Pfam" id="PF00072">
    <property type="entry name" value="Response_reg"/>
    <property type="match status" value="1"/>
</dbReference>
<dbReference type="PRINTS" id="PR00038">
    <property type="entry name" value="HTHLUXR"/>
</dbReference>
<dbReference type="SMART" id="SM00421">
    <property type="entry name" value="HTH_LUXR"/>
    <property type="match status" value="1"/>
</dbReference>
<evidence type="ECO:0000256" key="2">
    <source>
        <dbReference type="ARBA" id="ARBA00023015"/>
    </source>
</evidence>
<proteinExistence type="predicted"/>
<evidence type="ECO:0000313" key="9">
    <source>
        <dbReference type="EMBL" id="MFC6237236.1"/>
    </source>
</evidence>
<dbReference type="EMBL" id="JBHSTI010000008">
    <property type="protein sequence ID" value="MFC6237236.1"/>
    <property type="molecule type" value="Genomic_DNA"/>
</dbReference>
<feature type="domain" description="HTH luxR-type" evidence="7">
    <location>
        <begin position="135"/>
        <end position="200"/>
    </location>
</feature>
<gene>
    <name evidence="9" type="ORF">ACFQGU_05075</name>
</gene>
<feature type="domain" description="Response regulatory" evidence="8">
    <location>
        <begin position="3"/>
        <end position="119"/>
    </location>
</feature>
<dbReference type="RefSeq" id="WP_386768157.1">
    <property type="nucleotide sequence ID" value="NZ_JBHSTI010000008.1"/>
</dbReference>
<evidence type="ECO:0000259" key="7">
    <source>
        <dbReference type="PROSITE" id="PS50043"/>
    </source>
</evidence>
<dbReference type="PROSITE" id="PS50043">
    <property type="entry name" value="HTH_LUXR_2"/>
    <property type="match status" value="1"/>
</dbReference>
<dbReference type="PROSITE" id="PS50110">
    <property type="entry name" value="RESPONSE_REGULATORY"/>
    <property type="match status" value="1"/>
</dbReference>
<evidence type="ECO:0000256" key="3">
    <source>
        <dbReference type="ARBA" id="ARBA00023125"/>
    </source>
</evidence>
<dbReference type="InterPro" id="IPR058245">
    <property type="entry name" value="NreC/VraR/RcsB-like_REC"/>
</dbReference>
<dbReference type="InterPro" id="IPR011006">
    <property type="entry name" value="CheY-like_superfamily"/>
</dbReference>
<feature type="region of interest" description="Disordered" evidence="6">
    <location>
        <begin position="126"/>
        <end position="146"/>
    </location>
</feature>
<organism evidence="9 10">
    <name type="scientific">Longivirga aurantiaca</name>
    <dbReference type="NCBI Taxonomy" id="1837743"/>
    <lineage>
        <taxon>Bacteria</taxon>
        <taxon>Bacillati</taxon>
        <taxon>Actinomycetota</taxon>
        <taxon>Actinomycetes</taxon>
        <taxon>Sporichthyales</taxon>
        <taxon>Sporichthyaceae</taxon>
        <taxon>Longivirga</taxon>
    </lineage>
</organism>
<keyword evidence="4" id="KW-0804">Transcription</keyword>
<dbReference type="CDD" id="cd06170">
    <property type="entry name" value="LuxR_C_like"/>
    <property type="match status" value="1"/>
</dbReference>
<evidence type="ECO:0000256" key="6">
    <source>
        <dbReference type="SAM" id="MobiDB-lite"/>
    </source>
</evidence>
<dbReference type="Gene3D" id="3.40.50.2300">
    <property type="match status" value="1"/>
</dbReference>
<reference evidence="10" key="1">
    <citation type="journal article" date="2019" name="Int. J. Syst. Evol. Microbiol.">
        <title>The Global Catalogue of Microorganisms (GCM) 10K type strain sequencing project: providing services to taxonomists for standard genome sequencing and annotation.</title>
        <authorList>
            <consortium name="The Broad Institute Genomics Platform"/>
            <consortium name="The Broad Institute Genome Sequencing Center for Infectious Disease"/>
            <person name="Wu L."/>
            <person name="Ma J."/>
        </authorList>
    </citation>
    <scope>NUCLEOTIDE SEQUENCE [LARGE SCALE GENOMIC DNA]</scope>
    <source>
        <strain evidence="10">CGMCC 4.7317</strain>
    </source>
</reference>